<keyword evidence="15" id="KW-0408">Iron</keyword>
<evidence type="ECO:0000256" key="5">
    <source>
        <dbReference type="ARBA" id="ARBA00012438"/>
    </source>
</evidence>
<evidence type="ECO:0000256" key="19">
    <source>
        <dbReference type="ARBA" id="ARBA00030800"/>
    </source>
</evidence>
<dbReference type="SMART" id="SM00304">
    <property type="entry name" value="HAMP"/>
    <property type="match status" value="1"/>
</dbReference>
<accession>A0ABW2PEU6</accession>
<dbReference type="InterPro" id="IPR004358">
    <property type="entry name" value="Sig_transdc_His_kin-like_C"/>
</dbReference>
<dbReference type="Pfam" id="PF02518">
    <property type="entry name" value="HATPase_c"/>
    <property type="match status" value="1"/>
</dbReference>
<evidence type="ECO:0000256" key="8">
    <source>
        <dbReference type="ARBA" id="ARBA00022490"/>
    </source>
</evidence>
<reference evidence="24" key="1">
    <citation type="journal article" date="2019" name="Int. J. Syst. Evol. Microbiol.">
        <title>The Global Catalogue of Microorganisms (GCM) 10K type strain sequencing project: providing services to taxonomists for standard genome sequencing and annotation.</title>
        <authorList>
            <consortium name="The Broad Institute Genomics Platform"/>
            <consortium name="The Broad Institute Genome Sequencing Center for Infectious Disease"/>
            <person name="Wu L."/>
            <person name="Ma J."/>
        </authorList>
    </citation>
    <scope>NUCLEOTIDE SEQUENCE [LARGE SCALE GENOMIC DNA]</scope>
    <source>
        <strain evidence="24">CECT 7649</strain>
    </source>
</reference>
<comment type="cofactor">
    <cofactor evidence="2">
        <name>[4Fe-4S] cluster</name>
        <dbReference type="ChEBI" id="CHEBI:49883"/>
    </cofactor>
</comment>
<protein>
    <recommendedName>
        <fullName evidence="6">Oxygen sensor histidine kinase NreB</fullName>
        <ecNumber evidence="5">2.7.13.3</ecNumber>
    </recommendedName>
    <alternativeName>
        <fullName evidence="19">Nitrogen regulation protein B</fullName>
    </alternativeName>
</protein>
<name>A0ABW2PEU6_9ACTN</name>
<dbReference type="RefSeq" id="WP_380831966.1">
    <property type="nucleotide sequence ID" value="NZ_JBHTCG010000049.1"/>
</dbReference>
<keyword evidence="16" id="KW-0902">Two-component regulatory system</keyword>
<dbReference type="InterPro" id="IPR011712">
    <property type="entry name" value="Sig_transdc_His_kin_sub3_dim/P"/>
</dbReference>
<feature type="transmembrane region" description="Helical" evidence="20">
    <location>
        <begin position="240"/>
        <end position="262"/>
    </location>
</feature>
<dbReference type="EC" id="2.7.13.3" evidence="5"/>
<keyword evidence="9" id="KW-0597">Phosphoprotein</keyword>
<dbReference type="Gene3D" id="1.20.5.1930">
    <property type="match status" value="1"/>
</dbReference>
<evidence type="ECO:0000256" key="10">
    <source>
        <dbReference type="ARBA" id="ARBA00022679"/>
    </source>
</evidence>
<evidence type="ECO:0000256" key="17">
    <source>
        <dbReference type="ARBA" id="ARBA00023014"/>
    </source>
</evidence>
<keyword evidence="10" id="KW-0808">Transferase</keyword>
<keyword evidence="17" id="KW-0411">Iron-sulfur</keyword>
<feature type="domain" description="Histidine kinase" evidence="21">
    <location>
        <begin position="333"/>
        <end position="524"/>
    </location>
</feature>
<evidence type="ECO:0000256" key="7">
    <source>
        <dbReference type="ARBA" id="ARBA00022485"/>
    </source>
</evidence>
<dbReference type="PRINTS" id="PR00344">
    <property type="entry name" value="BCTRLSENSOR"/>
</dbReference>
<evidence type="ECO:0000256" key="11">
    <source>
        <dbReference type="ARBA" id="ARBA00022692"/>
    </source>
</evidence>
<evidence type="ECO:0000256" key="14">
    <source>
        <dbReference type="ARBA" id="ARBA00022989"/>
    </source>
</evidence>
<evidence type="ECO:0000256" key="6">
    <source>
        <dbReference type="ARBA" id="ARBA00017322"/>
    </source>
</evidence>
<comment type="subcellular location">
    <subcellularLocation>
        <location evidence="4">Cytoplasm</location>
    </subcellularLocation>
    <subcellularLocation>
        <location evidence="3">Membrane</location>
    </subcellularLocation>
</comment>
<evidence type="ECO:0000256" key="20">
    <source>
        <dbReference type="SAM" id="Phobius"/>
    </source>
</evidence>
<evidence type="ECO:0000256" key="13">
    <source>
        <dbReference type="ARBA" id="ARBA00022777"/>
    </source>
</evidence>
<keyword evidence="7" id="KW-0004">4Fe-4S</keyword>
<dbReference type="GO" id="GO:0005524">
    <property type="term" value="F:ATP binding"/>
    <property type="evidence" value="ECO:0007669"/>
    <property type="project" value="UniProtKB-KW"/>
</dbReference>
<gene>
    <name evidence="23" type="ORF">ACFQSB_37775</name>
</gene>
<evidence type="ECO:0000256" key="4">
    <source>
        <dbReference type="ARBA" id="ARBA00004496"/>
    </source>
</evidence>
<dbReference type="Gene3D" id="6.10.340.10">
    <property type="match status" value="1"/>
</dbReference>
<comment type="function">
    <text evidence="18">Member of the two-component regulatory system NreB/NreC involved in the control of dissimilatory nitrate/nitrite reduction in response to oxygen. NreB functions as a direct oxygen sensor histidine kinase which is autophosphorylated, in the absence of oxygen, probably at the conserved histidine residue, and transfers its phosphate group probably to a conserved aspartate residue of NreC. NreB/NreC activates the expression of the nitrate (narGHJI) and nitrite (nir) reductase operons, as well as the putative nitrate transporter gene narT.</text>
</comment>
<evidence type="ECO:0000256" key="1">
    <source>
        <dbReference type="ARBA" id="ARBA00000085"/>
    </source>
</evidence>
<evidence type="ECO:0000313" key="23">
    <source>
        <dbReference type="EMBL" id="MFC7388007.1"/>
    </source>
</evidence>
<dbReference type="InterPro" id="IPR036890">
    <property type="entry name" value="HATPase_C_sf"/>
</dbReference>
<dbReference type="InterPro" id="IPR003594">
    <property type="entry name" value="HATPase_dom"/>
</dbReference>
<dbReference type="EMBL" id="JBHTCG010000049">
    <property type="protein sequence ID" value="MFC7388007.1"/>
    <property type="molecule type" value="Genomic_DNA"/>
</dbReference>
<dbReference type="PROSITE" id="PS50109">
    <property type="entry name" value="HIS_KIN"/>
    <property type="match status" value="1"/>
</dbReference>
<dbReference type="CDD" id="cd16917">
    <property type="entry name" value="HATPase_UhpB-NarQ-NarX-like"/>
    <property type="match status" value="1"/>
</dbReference>
<keyword evidence="24" id="KW-1185">Reference proteome</keyword>
<comment type="caution">
    <text evidence="23">The sequence shown here is derived from an EMBL/GenBank/DDBJ whole genome shotgun (WGS) entry which is preliminary data.</text>
</comment>
<dbReference type="InterPro" id="IPR005467">
    <property type="entry name" value="His_kinase_dom"/>
</dbReference>
<keyword evidence="12" id="KW-0479">Metal-binding</keyword>
<dbReference type="Gene3D" id="3.30.565.10">
    <property type="entry name" value="Histidine kinase-like ATPase, C-terminal domain"/>
    <property type="match status" value="1"/>
</dbReference>
<feature type="domain" description="HAMP" evidence="22">
    <location>
        <begin position="264"/>
        <end position="316"/>
    </location>
</feature>
<keyword evidence="14 20" id="KW-1133">Transmembrane helix</keyword>
<dbReference type="Pfam" id="PF07730">
    <property type="entry name" value="HisKA_3"/>
    <property type="match status" value="1"/>
</dbReference>
<keyword evidence="23" id="KW-0547">Nucleotide-binding</keyword>
<comment type="catalytic activity">
    <reaction evidence="1">
        <text>ATP + protein L-histidine = ADP + protein N-phospho-L-histidine.</text>
        <dbReference type="EC" id="2.7.13.3"/>
    </reaction>
</comment>
<keyword evidence="11 20" id="KW-0812">Transmembrane</keyword>
<evidence type="ECO:0000256" key="12">
    <source>
        <dbReference type="ARBA" id="ARBA00022723"/>
    </source>
</evidence>
<evidence type="ECO:0000313" key="24">
    <source>
        <dbReference type="Proteomes" id="UP001596496"/>
    </source>
</evidence>
<dbReference type="InterPro" id="IPR050482">
    <property type="entry name" value="Sensor_HK_TwoCompSys"/>
</dbReference>
<evidence type="ECO:0000256" key="3">
    <source>
        <dbReference type="ARBA" id="ARBA00004370"/>
    </source>
</evidence>
<dbReference type="SUPFAM" id="SSF55874">
    <property type="entry name" value="ATPase domain of HSP90 chaperone/DNA topoisomerase II/histidine kinase"/>
    <property type="match status" value="1"/>
</dbReference>
<keyword evidence="23" id="KW-0067">ATP-binding</keyword>
<evidence type="ECO:0000256" key="16">
    <source>
        <dbReference type="ARBA" id="ARBA00023012"/>
    </source>
</evidence>
<dbReference type="PANTHER" id="PTHR24421">
    <property type="entry name" value="NITRATE/NITRITE SENSOR PROTEIN NARX-RELATED"/>
    <property type="match status" value="1"/>
</dbReference>
<dbReference type="CDD" id="cd06225">
    <property type="entry name" value="HAMP"/>
    <property type="match status" value="1"/>
</dbReference>
<keyword evidence="20" id="KW-0472">Membrane</keyword>
<evidence type="ECO:0000259" key="22">
    <source>
        <dbReference type="PROSITE" id="PS50885"/>
    </source>
</evidence>
<dbReference type="Pfam" id="PF00672">
    <property type="entry name" value="HAMP"/>
    <property type="match status" value="1"/>
</dbReference>
<evidence type="ECO:0000256" key="15">
    <source>
        <dbReference type="ARBA" id="ARBA00023004"/>
    </source>
</evidence>
<proteinExistence type="predicted"/>
<dbReference type="PANTHER" id="PTHR24421:SF61">
    <property type="entry name" value="OXYGEN SENSOR HISTIDINE KINASE NREB"/>
    <property type="match status" value="1"/>
</dbReference>
<evidence type="ECO:0000259" key="21">
    <source>
        <dbReference type="PROSITE" id="PS50109"/>
    </source>
</evidence>
<sequence length="553" mass="58141">MWRFWLRRTGRLGLRARTAASYVLVTTAAVLIVEAVLLGLVISSASGSDLVARLQDQAGKDAKILSATAAKLATVSPGDDLPHLLARAVKSSYGLTGFGGSARDAEQSVPLRRVTGKADRVPVEVLLDAQGVIITSTATASYPVRGRLPVRLPTGGQGLGGKSDTAAGAAAWWISPVFGPSAGGTLKLFADGDSVVVEDETGPWEPSGKGNAPQTVGYVYVQAPPDLGEETASAKATVPLLVPGALVLALVVPVGVVFGMLSTRRLIGRITRLAEVTTAVARGDFGHRVGVRGADEVGQLEAGFNRMTERLGAAVEAERRSARADARQAERTRIARELHDSISQDLFSLSLLAAGMRRAAPQELRREAETMERTAARTMREMQALLLELRPVALEDAGLVPALRELCNAYQTRLGITMRASLETVPLTPAAEHAVLRLTQEAVGNAIRHGAPTAIEVRLRRAGGETEIVVSDDGRGFDPSRPTLSHGMGLRLMRERVEELGGRFSVTSGPDAGTVVRASLPVRPVGPPVPAFGVPPFPPAPPVPCAPPAAEAP</sequence>
<evidence type="ECO:0000256" key="9">
    <source>
        <dbReference type="ARBA" id="ARBA00022553"/>
    </source>
</evidence>
<evidence type="ECO:0000256" key="18">
    <source>
        <dbReference type="ARBA" id="ARBA00024827"/>
    </source>
</evidence>
<dbReference type="SUPFAM" id="SSF158472">
    <property type="entry name" value="HAMP domain-like"/>
    <property type="match status" value="1"/>
</dbReference>
<feature type="transmembrane region" description="Helical" evidence="20">
    <location>
        <begin position="21"/>
        <end position="42"/>
    </location>
</feature>
<dbReference type="SMART" id="SM00387">
    <property type="entry name" value="HATPase_c"/>
    <property type="match status" value="1"/>
</dbReference>
<dbReference type="Proteomes" id="UP001596496">
    <property type="component" value="Unassembled WGS sequence"/>
</dbReference>
<evidence type="ECO:0000256" key="2">
    <source>
        <dbReference type="ARBA" id="ARBA00001966"/>
    </source>
</evidence>
<keyword evidence="13" id="KW-0418">Kinase</keyword>
<organism evidence="23 24">
    <name type="scientific">Sphaerisporangium rhizosphaerae</name>
    <dbReference type="NCBI Taxonomy" id="2269375"/>
    <lineage>
        <taxon>Bacteria</taxon>
        <taxon>Bacillati</taxon>
        <taxon>Actinomycetota</taxon>
        <taxon>Actinomycetes</taxon>
        <taxon>Streptosporangiales</taxon>
        <taxon>Streptosporangiaceae</taxon>
        <taxon>Sphaerisporangium</taxon>
    </lineage>
</organism>
<keyword evidence="8" id="KW-0963">Cytoplasm</keyword>
<dbReference type="InterPro" id="IPR003660">
    <property type="entry name" value="HAMP_dom"/>
</dbReference>
<dbReference type="PROSITE" id="PS50885">
    <property type="entry name" value="HAMP"/>
    <property type="match status" value="1"/>
</dbReference>